<dbReference type="InterPro" id="IPR057606">
    <property type="entry name" value="SynGAP1-like_PH"/>
</dbReference>
<dbReference type="InterPro" id="IPR021887">
    <property type="entry name" value="DAB2P_C"/>
</dbReference>
<dbReference type="InterPro" id="IPR023152">
    <property type="entry name" value="RasGAP_CS"/>
</dbReference>
<dbReference type="SUPFAM" id="SSF48350">
    <property type="entry name" value="GTPase activation domain, GAP"/>
    <property type="match status" value="1"/>
</dbReference>
<feature type="compositionally biased region" description="Basic and acidic residues" evidence="4">
    <location>
        <begin position="943"/>
        <end position="953"/>
    </location>
</feature>
<sequence>MQQQGSMSSDSLSDVRCPSRHWMSRGHSYEEQTAWNPKYCVVADCQMLLLNEEEVQIQPLFLQERRSASCKVHLLRRTISVPVETQFPEFHSQLSTGSESPPERTGRRRSMPGSSSDKTAPNMEATSTAGTPFRVTVSTGFLSRRLKGSIKRTKSQPKLDRNSSFRHILPGFRSVDNDRSHLMPRLKESRSHESLLSPSTAVEALDLSMEDEVIIKPVHSSILGQDYCFEVTTSTGSKCFSCRSSAERDKWMENLRRAVQPNKDNSRRVENLLRLWIIEAKDLPAKKKYFCELCLDDSLYARTTCKLKTDNVFWGEHFEFNNLPAVKSITAHLYKDTDKKKKKDKNNYIGLVNIPVATVTGRQFVEKWYQVSTPNPPKGKTSGPMIRIKTRYQSMNILPMEMYKEFAEYITNNYMLLCSVLEPSISVKNKEEMACALVHILQSTGKAKDFLTDLMMSEVDRCGENEHLIFRENTLATKAIEEYLKLVGQKYLQDALGEFIKALYESDENCEVDQSKCSSGDLPEHQSNLKMCCELAFCKIINSYCVFPRELKEVFASWRQECSNRGRPDISERLISASLFLRFLCPAIMSPSLFNLMQEYPDDRTARTLTLIAKVTQNLANFTKFGNKEEYMSFMNQFLEHEWTNMQRFLLEISNPETISNTAGFEGYIDLGRELSTLHSLLSEVVSQMDQSAASKLGPLPRILREVNTALSNPSAVQMTPGQSSEQMGSPPPEAGCSISSGLQKMVIDNDLSGLVDFTRLPSPTPENKDLFFVTRSSGIQPSPARSSSYSETNEPDLGMSNGSKSLSMVDLQDPRSLEGGQGAGSSDGLGESSGSGGGWSARISQGSIPGGPTLRRPGQTPTTMGTDSTPGRPAQLLAPLSFQNPVYQMAACLPVSPRGMTDSGSECHSSVSSHSNNDDGPAGGKHTFLNHGGGGGGSSGDEYTRRSGEFNRRQLSLTETQHQPAVPRQNSAGPQRRIDQPPPQSITRGRTPPNLLGGPYPRPSSGNMMTSSPDWPGSGARLRQQSSSSKGDSPETKQRAQHKQYQQEIAVLQEKLRASVQKLEEYEARLKGQDEQAQKVLMEYQARLEESEERLRRQQDDKDLQMKGIISRLMSVEEELKKDHSDMQAVVDSKQKIIDAQEKRIASLDAANARLMSALTQLKERYSMQTRNGISPTNPSKLQITENGEFRNSSNC</sequence>
<evidence type="ECO:0000256" key="1">
    <source>
        <dbReference type="ARBA" id="ARBA00022468"/>
    </source>
</evidence>
<dbReference type="PROSITE" id="PS50018">
    <property type="entry name" value="RAS_GTPASE_ACTIV_2"/>
    <property type="match status" value="1"/>
</dbReference>
<dbReference type="InterPro" id="IPR001936">
    <property type="entry name" value="RasGAP_dom"/>
</dbReference>
<dbReference type="Pfam" id="PF00616">
    <property type="entry name" value="RasGAP"/>
    <property type="match status" value="2"/>
</dbReference>
<feature type="compositionally biased region" description="Polar residues" evidence="4">
    <location>
        <begin position="1005"/>
        <end position="1014"/>
    </location>
</feature>
<dbReference type="InterPro" id="IPR035892">
    <property type="entry name" value="C2_domain_sf"/>
</dbReference>
<dbReference type="PROSITE" id="PS50004">
    <property type="entry name" value="C2"/>
    <property type="match status" value="1"/>
</dbReference>
<accession>A0AAV1G8E1</accession>
<evidence type="ECO:0000313" key="9">
    <source>
        <dbReference type="Proteomes" id="UP001178508"/>
    </source>
</evidence>
<feature type="compositionally biased region" description="Polar residues" evidence="4">
    <location>
        <begin position="775"/>
        <end position="793"/>
    </location>
</feature>
<dbReference type="PANTHER" id="PTHR10194">
    <property type="entry name" value="RAS GTPASE-ACTIVATING PROTEINS"/>
    <property type="match status" value="1"/>
</dbReference>
<name>A0AAV1G8E1_XYRNO</name>
<feature type="compositionally biased region" description="Polar residues" evidence="4">
    <location>
        <begin position="112"/>
        <end position="130"/>
    </location>
</feature>
<keyword evidence="3" id="KW-0175">Coiled coil</keyword>
<dbReference type="CDD" id="cd04013">
    <property type="entry name" value="C2_SynGAP_like"/>
    <property type="match status" value="1"/>
</dbReference>
<feature type="domain" description="C2" evidence="6">
    <location>
        <begin position="251"/>
        <end position="369"/>
    </location>
</feature>
<dbReference type="Pfam" id="PF25321">
    <property type="entry name" value="PH_RASGAP"/>
    <property type="match status" value="1"/>
</dbReference>
<dbReference type="SMART" id="SM00323">
    <property type="entry name" value="RasGAP"/>
    <property type="match status" value="1"/>
</dbReference>
<dbReference type="Gene3D" id="2.30.29.30">
    <property type="entry name" value="Pleckstrin-homology domain (PH domain)/Phosphotyrosine-binding domain (PTB)"/>
    <property type="match status" value="1"/>
</dbReference>
<dbReference type="Pfam" id="PF12004">
    <property type="entry name" value="DAB2P_C"/>
    <property type="match status" value="1"/>
</dbReference>
<proteinExistence type="predicted"/>
<organism evidence="8 9">
    <name type="scientific">Xyrichtys novacula</name>
    <name type="common">Pearly razorfish</name>
    <name type="synonym">Hemipteronotus novacula</name>
    <dbReference type="NCBI Taxonomy" id="13765"/>
    <lineage>
        <taxon>Eukaryota</taxon>
        <taxon>Metazoa</taxon>
        <taxon>Chordata</taxon>
        <taxon>Craniata</taxon>
        <taxon>Vertebrata</taxon>
        <taxon>Euteleostomi</taxon>
        <taxon>Actinopterygii</taxon>
        <taxon>Neopterygii</taxon>
        <taxon>Teleostei</taxon>
        <taxon>Neoteleostei</taxon>
        <taxon>Acanthomorphata</taxon>
        <taxon>Eupercaria</taxon>
        <taxon>Labriformes</taxon>
        <taxon>Labridae</taxon>
        <taxon>Xyrichtys</taxon>
    </lineage>
</organism>
<dbReference type="PROSITE" id="PS00509">
    <property type="entry name" value="RAS_GTPASE_ACTIV_1"/>
    <property type="match status" value="1"/>
</dbReference>
<evidence type="ECO:0000313" key="8">
    <source>
        <dbReference type="EMBL" id="CAJ1070251.1"/>
    </source>
</evidence>
<evidence type="ECO:0000259" key="5">
    <source>
        <dbReference type="PROSITE" id="PS50003"/>
    </source>
</evidence>
<dbReference type="SMART" id="SM00233">
    <property type="entry name" value="PH"/>
    <property type="match status" value="1"/>
</dbReference>
<reference evidence="8" key="1">
    <citation type="submission" date="2023-08" db="EMBL/GenBank/DDBJ databases">
        <authorList>
            <person name="Alioto T."/>
            <person name="Alioto T."/>
            <person name="Gomez Garrido J."/>
        </authorList>
    </citation>
    <scope>NUCLEOTIDE SEQUENCE</scope>
</reference>
<feature type="compositionally biased region" description="Polar residues" evidence="4">
    <location>
        <begin position="954"/>
        <end position="974"/>
    </location>
</feature>
<dbReference type="Gene3D" id="1.10.506.10">
    <property type="entry name" value="GTPase Activation - p120gap, domain 1"/>
    <property type="match status" value="2"/>
</dbReference>
<feature type="region of interest" description="Disordered" evidence="4">
    <location>
        <begin position="1171"/>
        <end position="1197"/>
    </location>
</feature>
<feature type="region of interest" description="Disordered" evidence="4">
    <location>
        <begin position="90"/>
        <end position="130"/>
    </location>
</feature>
<dbReference type="SUPFAM" id="SSF50729">
    <property type="entry name" value="PH domain-like"/>
    <property type="match status" value="1"/>
</dbReference>
<dbReference type="FunFam" id="2.60.40.150:FF:000010">
    <property type="entry name" value="Ras GTPase-activating protein nGAP isoform 2"/>
    <property type="match status" value="1"/>
</dbReference>
<keyword evidence="1" id="KW-0343">GTPase activation</keyword>
<dbReference type="InterPro" id="IPR039360">
    <property type="entry name" value="Ras_GTPase"/>
</dbReference>
<feature type="compositionally biased region" description="Polar residues" evidence="4">
    <location>
        <begin position="713"/>
        <end position="728"/>
    </location>
</feature>
<keyword evidence="9" id="KW-1185">Reference proteome</keyword>
<feature type="region of interest" description="Disordered" evidence="4">
    <location>
        <begin position="775"/>
        <end position="877"/>
    </location>
</feature>
<dbReference type="SMART" id="SM00239">
    <property type="entry name" value="C2"/>
    <property type="match status" value="1"/>
</dbReference>
<dbReference type="InterPro" id="IPR000008">
    <property type="entry name" value="C2_dom"/>
</dbReference>
<dbReference type="PROSITE" id="PS50003">
    <property type="entry name" value="PH_DOMAIN"/>
    <property type="match status" value="1"/>
</dbReference>
<keyword evidence="2" id="KW-0597">Phosphoprotein</keyword>
<feature type="compositionally biased region" description="Gly residues" evidence="4">
    <location>
        <begin position="820"/>
        <end position="840"/>
    </location>
</feature>
<feature type="region of interest" description="Disordered" evidence="4">
    <location>
        <begin position="899"/>
        <end position="1047"/>
    </location>
</feature>
<feature type="coiled-coil region" evidence="3">
    <location>
        <begin position="1139"/>
        <end position="1166"/>
    </location>
</feature>
<dbReference type="InterPro" id="IPR011993">
    <property type="entry name" value="PH-like_dom_sf"/>
</dbReference>
<dbReference type="InterPro" id="IPR001849">
    <property type="entry name" value="PH_domain"/>
</dbReference>
<dbReference type="Proteomes" id="UP001178508">
    <property type="component" value="Chromosome 13"/>
</dbReference>
<dbReference type="AlphaFoldDB" id="A0AAV1G8E1"/>
<protein>
    <submittedName>
        <fullName evidence="8">Disabled homolog 2-interacting protein isoform X7</fullName>
    </submittedName>
</protein>
<dbReference type="Gene3D" id="2.60.40.150">
    <property type="entry name" value="C2 domain"/>
    <property type="match status" value="1"/>
</dbReference>
<dbReference type="InterPro" id="IPR008936">
    <property type="entry name" value="Rho_GTPase_activation_prot"/>
</dbReference>
<dbReference type="GO" id="GO:0005096">
    <property type="term" value="F:GTPase activator activity"/>
    <property type="evidence" value="ECO:0007669"/>
    <property type="project" value="UniProtKB-KW"/>
</dbReference>
<evidence type="ECO:0000256" key="2">
    <source>
        <dbReference type="ARBA" id="ARBA00022553"/>
    </source>
</evidence>
<dbReference type="CDD" id="cd05136">
    <property type="entry name" value="RasGAP_DAB2IP"/>
    <property type="match status" value="1"/>
</dbReference>
<dbReference type="FunFam" id="1.10.506.10:FF:000001">
    <property type="entry name" value="Ras GTPase-activating protein nGAP isoform 2"/>
    <property type="match status" value="1"/>
</dbReference>
<evidence type="ECO:0000259" key="6">
    <source>
        <dbReference type="PROSITE" id="PS50004"/>
    </source>
</evidence>
<feature type="compositionally biased region" description="Low complexity" evidence="4">
    <location>
        <begin position="904"/>
        <end position="916"/>
    </location>
</feature>
<dbReference type="SUPFAM" id="SSF49562">
    <property type="entry name" value="C2 domain (Calcium/lipid-binding domain, CaLB)"/>
    <property type="match status" value="1"/>
</dbReference>
<feature type="region of interest" description="Disordered" evidence="4">
    <location>
        <begin position="713"/>
        <end position="739"/>
    </location>
</feature>
<evidence type="ECO:0000259" key="7">
    <source>
        <dbReference type="PROSITE" id="PS50018"/>
    </source>
</evidence>
<dbReference type="Pfam" id="PF00168">
    <property type="entry name" value="C2"/>
    <property type="match status" value="1"/>
</dbReference>
<evidence type="ECO:0000256" key="3">
    <source>
        <dbReference type="SAM" id="Coils"/>
    </source>
</evidence>
<feature type="domain" description="PH" evidence="5">
    <location>
        <begin position="226"/>
        <end position="260"/>
    </location>
</feature>
<feature type="domain" description="Ras-GAP" evidence="7">
    <location>
        <begin position="429"/>
        <end position="621"/>
    </location>
</feature>
<gene>
    <name evidence="8" type="ORF">XNOV1_A039546</name>
</gene>
<evidence type="ECO:0000256" key="4">
    <source>
        <dbReference type="SAM" id="MobiDB-lite"/>
    </source>
</evidence>
<feature type="compositionally biased region" description="Polar residues" evidence="4">
    <location>
        <begin position="860"/>
        <end position="870"/>
    </location>
</feature>
<dbReference type="PANTHER" id="PTHR10194:SF26">
    <property type="entry name" value="DISABLED HOMOLOG 2-INTERACTING PROTEIN"/>
    <property type="match status" value="1"/>
</dbReference>
<dbReference type="EMBL" id="OY660876">
    <property type="protein sequence ID" value="CAJ1070251.1"/>
    <property type="molecule type" value="Genomic_DNA"/>
</dbReference>